<comment type="caution">
    <text evidence="1">The sequence shown here is derived from an EMBL/GenBank/DDBJ whole genome shotgun (WGS) entry which is preliminary data.</text>
</comment>
<protein>
    <submittedName>
        <fullName evidence="1">Uncharacterized protein</fullName>
    </submittedName>
</protein>
<sequence length="2240" mass="255158">MQPRTRPAMNFKSTPLGDGSEPVTPFPVTSTSIPRELAHSDHKMPFVKQTKTYKQVHVHLDMNLCSPTMLQDEIALESTICALEGYLENPAVNLELIYRDMMAVSNLFEFVFSGVSDRVANITKAHIASMFPSSASSFESSLASSLLGQLSLYFWHQEYPLSDLAVCHNSVELTRPVLKALSSITFGSETKSPVFDDVDDEFEGFFVAKRTKQRDRKKNKRAATRQMSIDTKAFERLQVDVPDSLEDAVSLEQQLLNDQKDILMHYLDVLRKPELTPIFKQAYISLGVATDSDINGANVMQADSEPATAAQQVVDGAGAYPNIQPMKAALYFDSVEGFGDWRILISTRADKNLREAKRDDQKLFAIYLKKIRELSNGHFSDDNQKRLTGSDNDVPIYEAKMTRDSRLVYQVDCIKEFEADVERQVIRIFGIYTHAQLSRNFWDAVSKQISGKGKEYRKRCVYRTKPVNARDKVYSPAVFPPNADMDEQVPSSNLPDLRPDEQQELHSLLVLEKFVTFSQALLHSILANQDVAHVFHMSPGEQEIVKHPGSCYVLGRSGTGKTTTMLFKMLGIERAYENLRSELDGELARPRQLFVTQSRVLAEKVQEYYVKLAMSQAAAQRTAEESSNLASQQKVQEEKGLFDHDEEEEHHGTLPKSFKELKDEHFPLFVTFDHLCRLLETDYRKLDSKLDVTSGGRDEAQENENSSGEVASDYMLQRRESFVSYITFLNEYWPHLPQPLTKNLDPALIFAEFMGVIKGSEDSVQTEKGYLDRDQYLQVSHRQQGTFSGRRDAVYMLFQAYLKMKRERREWDAADRTHVMLRGLREFGVPGRKVDFIYVDEAQDNLLIDALVLRSMCNNPEGLFWAGDTAQTISAGSSFRFDDLKAFLYRVETKGKSPSGQKQPAAFQLTTNYRSHGGIVNAAHSIVQLITKLWPHAIDVLSGERGIVDGLKPVFFSGWNQDTVHYEQFLFGASGSQIEFGARQCILVRDDDARDRLRAQVGDIGLVLTLYESKGLEFDDVFLYNFFEDSTVDEGRWRVVLNALPPQNNLKCPQFDETRHSGVCRELKFLYVAITRARKNLWIADCSDRCKPLRTYWDAHKLVDNRSSADSVPRLATKSTAEEWAETARILFDKKRYLQASRSYERANMMRERDVAHAYFLREQARRIPRTRGTVANPRRSALLVVAKEFYNAARATSLRSEKLAYYRIAAESYFEADSFEQAGKAYLLAEEHTRAAQVFRQGGLFDEAVDAIEKHRDKVKPEEAENILNVAKLHYFKIQDLDRAIHLFEDAEEALEYMSDYGFNVARVTLLERYGRFGDAAAIYLEEGRPIEAIRLFMRDSANPDSRDRAADSVLQGLWNEVSFGVVVPSPGSVARSQLDQLLSLSKELTASVDSLAPQTLDKLSMFRAIAEGDYASLQALSQKFTSTIEDPAAALLCLDCIFQRAMNIQVASIDVVLRTLQNFAVYTREMQGILVKPDPCLLVPIQKLFAFSQDIDQGDVFVFRKGSFLHTRISQTRQLSSLMMDDNETYQVSTAELTWVFQRAVRDRLNRRTNDEDFQCSKAMALRLCPAFLAFGTCNTSCGSTHDMAAVGPEPFHLRVRVLLQQVLICQSTRDSETLSKQQMFWLSRFYHVLFPVHVKAGSWLDLDTKLVPEAEKGLSLVREWLRDFLYNASFKEIGRPQFLTNIASVMTLELFLEKDNAVSHFNRAACITSEKPYIYLRNKDRYIVQDLRDFLSYDGTVALSAGVLFVKSVFEGRLPIDIAVLCNLLEQLCASYVVASRMQKSDSLHNVTLSRKWMMKIVSDEKLRDQEIVLMQMLVNWIPVVLEETYGTEAVGRSSSFLTYEGSFTIRYQLRNLFAARLCKSFTLLGYNIPDDRMRNNIHLKITSLKKSRQNAHFPKVLIDYMDARTWNGLVKALRRTVYWEAGTAEELVHLWHFSKGDLNKFTYKGIQKVVFKKQADIPALLRGEFVSDLNPQAAVFMPRPHLLAGNKLDNEGEDEDEDATHDLLAPPAEEDSGIDHAIDLEAAARAADQERVEQVAELPTEEELQAAAFIASLYRRKLAYRHSTPKKGREAELERHFKQYREHPYGQRTDLRYKALFLGFLPLLSFCLQTYNAEVTASKKKAMVRMKIVPHHEYESVVAQIDSAIAMNKRINKLKEKVEFKSPFHHKQSEPELVALVKEVEALANELPEAVSAKAKVELDEVVDMIVPKPIIPPTKFIKPELVIDYNDYEVY</sequence>
<keyword evidence="2" id="KW-1185">Reference proteome</keyword>
<reference evidence="1" key="1">
    <citation type="journal article" date="2021" name="Environ. Microbiol.">
        <title>Gene family expansions and transcriptome signatures uncover fungal adaptations to wood decay.</title>
        <authorList>
            <person name="Hage H."/>
            <person name="Miyauchi S."/>
            <person name="Viragh M."/>
            <person name="Drula E."/>
            <person name="Min B."/>
            <person name="Chaduli D."/>
            <person name="Navarro D."/>
            <person name="Favel A."/>
            <person name="Norest M."/>
            <person name="Lesage-Meessen L."/>
            <person name="Balint B."/>
            <person name="Merenyi Z."/>
            <person name="de Eugenio L."/>
            <person name="Morin E."/>
            <person name="Martinez A.T."/>
            <person name="Baldrian P."/>
            <person name="Stursova M."/>
            <person name="Martinez M.J."/>
            <person name="Novotny C."/>
            <person name="Magnuson J.K."/>
            <person name="Spatafora J.W."/>
            <person name="Maurice S."/>
            <person name="Pangilinan J."/>
            <person name="Andreopoulos W."/>
            <person name="LaButti K."/>
            <person name="Hundley H."/>
            <person name="Na H."/>
            <person name="Kuo A."/>
            <person name="Barry K."/>
            <person name="Lipzen A."/>
            <person name="Henrissat B."/>
            <person name="Riley R."/>
            <person name="Ahrendt S."/>
            <person name="Nagy L.G."/>
            <person name="Grigoriev I.V."/>
            <person name="Martin F."/>
            <person name="Rosso M.N."/>
        </authorList>
    </citation>
    <scope>NUCLEOTIDE SEQUENCE</scope>
    <source>
        <strain evidence="1">CBS 384.51</strain>
    </source>
</reference>
<evidence type="ECO:0000313" key="1">
    <source>
        <dbReference type="EMBL" id="KAI0089815.1"/>
    </source>
</evidence>
<dbReference type="Proteomes" id="UP001055072">
    <property type="component" value="Unassembled WGS sequence"/>
</dbReference>
<gene>
    <name evidence="1" type="ORF">BDY19DRAFT_86920</name>
</gene>
<dbReference type="EMBL" id="MU274909">
    <property type="protein sequence ID" value="KAI0089815.1"/>
    <property type="molecule type" value="Genomic_DNA"/>
</dbReference>
<organism evidence="1 2">
    <name type="scientific">Irpex rosettiformis</name>
    <dbReference type="NCBI Taxonomy" id="378272"/>
    <lineage>
        <taxon>Eukaryota</taxon>
        <taxon>Fungi</taxon>
        <taxon>Dikarya</taxon>
        <taxon>Basidiomycota</taxon>
        <taxon>Agaricomycotina</taxon>
        <taxon>Agaricomycetes</taxon>
        <taxon>Polyporales</taxon>
        <taxon>Irpicaceae</taxon>
        <taxon>Irpex</taxon>
    </lineage>
</organism>
<evidence type="ECO:0000313" key="2">
    <source>
        <dbReference type="Proteomes" id="UP001055072"/>
    </source>
</evidence>
<proteinExistence type="predicted"/>
<name>A0ACB8U781_9APHY</name>
<accession>A0ACB8U781</accession>